<keyword evidence="2" id="KW-1185">Reference proteome</keyword>
<accession>A0ABM7YL84</accession>
<dbReference type="Proteomes" id="UP001057498">
    <property type="component" value="Chromosome"/>
</dbReference>
<evidence type="ECO:0008006" key="3">
    <source>
        <dbReference type="Google" id="ProtNLM"/>
    </source>
</evidence>
<proteinExistence type="predicted"/>
<organism evidence="1 2">
    <name type="scientific">Sphaerotilus microaerophilus</name>
    <dbReference type="NCBI Taxonomy" id="2914710"/>
    <lineage>
        <taxon>Bacteria</taxon>
        <taxon>Pseudomonadati</taxon>
        <taxon>Pseudomonadota</taxon>
        <taxon>Betaproteobacteria</taxon>
        <taxon>Burkholderiales</taxon>
        <taxon>Sphaerotilaceae</taxon>
        <taxon>Sphaerotilus</taxon>
    </lineage>
</organism>
<gene>
    <name evidence="1" type="ORF">CATMQ487_21550</name>
</gene>
<dbReference type="EMBL" id="AP025730">
    <property type="protein sequence ID" value="BDI05185.1"/>
    <property type="molecule type" value="Genomic_DNA"/>
</dbReference>
<dbReference type="RefSeq" id="WP_310742596.1">
    <property type="nucleotide sequence ID" value="NZ_AP025730.1"/>
</dbReference>
<evidence type="ECO:0000313" key="2">
    <source>
        <dbReference type="Proteomes" id="UP001057498"/>
    </source>
</evidence>
<evidence type="ECO:0000313" key="1">
    <source>
        <dbReference type="EMBL" id="BDI05185.1"/>
    </source>
</evidence>
<reference evidence="1" key="1">
    <citation type="submission" date="2022-04" db="EMBL/GenBank/DDBJ databases">
        <title>Whole genome sequence of Sphaerotilus sp. FB-5.</title>
        <authorList>
            <person name="Takeda M."/>
            <person name="Narihara S."/>
            <person name="Akimoto M."/>
            <person name="Akimoto R."/>
            <person name="Nishiyashiki S."/>
            <person name="Murakami T."/>
        </authorList>
    </citation>
    <scope>NUCLEOTIDE SEQUENCE</scope>
    <source>
        <strain evidence="1">FB-5</strain>
    </source>
</reference>
<name>A0ABM7YL84_9BURK</name>
<sequence>MRWRSRARPTSHPVTVLPDADHFFTGRLPLLRTLLLAHLRG</sequence>
<protein>
    <recommendedName>
        <fullName evidence="3">Alpha/beta hydrolase</fullName>
    </recommendedName>
</protein>